<comment type="caution">
    <text evidence="1">The sequence shown here is derived from an EMBL/GenBank/DDBJ whole genome shotgun (WGS) entry which is preliminary data.</text>
</comment>
<evidence type="ECO:0000313" key="1">
    <source>
        <dbReference type="EMBL" id="KAF8724367.1"/>
    </source>
</evidence>
<sequence length="68" mass="7646">MQERADKDCIMCPYGFDDHWICVMIMPKLGEAMVSDSSANGDPAQYKDFIDITKKSISNRLSIPTTNT</sequence>
<dbReference type="EMBL" id="JACEFO010001663">
    <property type="protein sequence ID" value="KAF8724367.1"/>
    <property type="molecule type" value="Genomic_DNA"/>
</dbReference>
<keyword evidence="2" id="KW-1185">Reference proteome</keyword>
<proteinExistence type="predicted"/>
<evidence type="ECO:0008006" key="3">
    <source>
        <dbReference type="Google" id="ProtNLM"/>
    </source>
</evidence>
<gene>
    <name evidence="1" type="ORF">HU200_021399</name>
</gene>
<dbReference type="InterPro" id="IPR038765">
    <property type="entry name" value="Papain-like_cys_pep_sf"/>
</dbReference>
<dbReference type="AlphaFoldDB" id="A0A835F0C4"/>
<dbReference type="Proteomes" id="UP000636709">
    <property type="component" value="Unassembled WGS sequence"/>
</dbReference>
<name>A0A835F0C4_9POAL</name>
<protein>
    <recommendedName>
        <fullName evidence="3">Ubiquitin-like protease family profile domain-containing protein</fullName>
    </recommendedName>
</protein>
<reference evidence="1" key="1">
    <citation type="submission" date="2020-07" db="EMBL/GenBank/DDBJ databases">
        <title>Genome sequence and genetic diversity analysis of an under-domesticated orphan crop, white fonio (Digitaria exilis).</title>
        <authorList>
            <person name="Bennetzen J.L."/>
            <person name="Chen S."/>
            <person name="Ma X."/>
            <person name="Wang X."/>
            <person name="Yssel A.E.J."/>
            <person name="Chaluvadi S.R."/>
            <person name="Johnson M."/>
            <person name="Gangashetty P."/>
            <person name="Hamidou F."/>
            <person name="Sanogo M.D."/>
            <person name="Zwaenepoel A."/>
            <person name="Wallace J."/>
            <person name="Van De Peer Y."/>
            <person name="Van Deynze A."/>
        </authorList>
    </citation>
    <scope>NUCLEOTIDE SEQUENCE</scope>
    <source>
        <tissue evidence="1">Leaves</tissue>
    </source>
</reference>
<dbReference type="SUPFAM" id="SSF54001">
    <property type="entry name" value="Cysteine proteinases"/>
    <property type="match status" value="1"/>
</dbReference>
<accession>A0A835F0C4</accession>
<dbReference type="OrthoDB" id="689868at2759"/>
<evidence type="ECO:0000313" key="2">
    <source>
        <dbReference type="Proteomes" id="UP000636709"/>
    </source>
</evidence>
<organism evidence="1 2">
    <name type="scientific">Digitaria exilis</name>
    <dbReference type="NCBI Taxonomy" id="1010633"/>
    <lineage>
        <taxon>Eukaryota</taxon>
        <taxon>Viridiplantae</taxon>
        <taxon>Streptophyta</taxon>
        <taxon>Embryophyta</taxon>
        <taxon>Tracheophyta</taxon>
        <taxon>Spermatophyta</taxon>
        <taxon>Magnoliopsida</taxon>
        <taxon>Liliopsida</taxon>
        <taxon>Poales</taxon>
        <taxon>Poaceae</taxon>
        <taxon>PACMAD clade</taxon>
        <taxon>Panicoideae</taxon>
        <taxon>Panicodae</taxon>
        <taxon>Paniceae</taxon>
        <taxon>Anthephorinae</taxon>
        <taxon>Digitaria</taxon>
    </lineage>
</organism>